<keyword evidence="5" id="KW-0410">Iron transport</keyword>
<dbReference type="InterPro" id="IPR012910">
    <property type="entry name" value="Plug_dom"/>
</dbReference>
<evidence type="ECO:0000256" key="8">
    <source>
        <dbReference type="ARBA" id="ARBA00023004"/>
    </source>
</evidence>
<evidence type="ECO:0000256" key="7">
    <source>
        <dbReference type="ARBA" id="ARBA00022729"/>
    </source>
</evidence>
<comment type="subcellular location">
    <subcellularLocation>
        <location evidence="1 14">Cell outer membrane</location>
        <topology evidence="1 14">Multi-pass membrane protein</topology>
    </subcellularLocation>
</comment>
<evidence type="ECO:0000259" key="18">
    <source>
        <dbReference type="Pfam" id="PF00593"/>
    </source>
</evidence>
<dbReference type="PROSITE" id="PS52016">
    <property type="entry name" value="TONB_DEPENDENT_REC_3"/>
    <property type="match status" value="1"/>
</dbReference>
<evidence type="ECO:0000256" key="11">
    <source>
        <dbReference type="ARBA" id="ARBA00023136"/>
    </source>
</evidence>
<keyword evidence="7 17" id="KW-0732">Signal</keyword>
<dbReference type="FunFam" id="2.170.130.10:FF:000001">
    <property type="entry name" value="Catecholate siderophore TonB-dependent receptor"/>
    <property type="match status" value="1"/>
</dbReference>
<organism evidence="20 21">
    <name type="scientific">Aeromonas lusitana</name>
    <dbReference type="NCBI Taxonomy" id="931529"/>
    <lineage>
        <taxon>Bacteria</taxon>
        <taxon>Pseudomonadati</taxon>
        <taxon>Pseudomonadota</taxon>
        <taxon>Gammaproteobacteria</taxon>
        <taxon>Aeromonadales</taxon>
        <taxon>Aeromonadaceae</taxon>
        <taxon>Aeromonas</taxon>
    </lineage>
</organism>
<dbReference type="PANTHER" id="PTHR32552">
    <property type="entry name" value="FERRICHROME IRON RECEPTOR-RELATED"/>
    <property type="match status" value="1"/>
</dbReference>
<keyword evidence="6 14" id="KW-0812">Transmembrane</keyword>
<dbReference type="NCBIfam" id="TIGR01783">
    <property type="entry name" value="TonB-siderophor"/>
    <property type="match status" value="1"/>
</dbReference>
<dbReference type="OrthoDB" id="127311at2"/>
<feature type="signal peptide" evidence="17">
    <location>
        <begin position="1"/>
        <end position="41"/>
    </location>
</feature>
<feature type="domain" description="TonB-dependent receptor-like beta-barrel" evidence="18">
    <location>
        <begin position="241"/>
        <end position="681"/>
    </location>
</feature>
<evidence type="ECO:0000256" key="15">
    <source>
        <dbReference type="PROSITE-ProRule" id="PRU10143"/>
    </source>
</evidence>
<dbReference type="GO" id="GO:0038023">
    <property type="term" value="F:signaling receptor activity"/>
    <property type="evidence" value="ECO:0007669"/>
    <property type="project" value="InterPro"/>
</dbReference>
<dbReference type="Proteomes" id="UP000232060">
    <property type="component" value="Unassembled WGS sequence"/>
</dbReference>
<keyword evidence="8" id="KW-0408">Iron</keyword>
<evidence type="ECO:0000256" key="3">
    <source>
        <dbReference type="ARBA" id="ARBA00022448"/>
    </source>
</evidence>
<evidence type="ECO:0000256" key="17">
    <source>
        <dbReference type="SAM" id="SignalP"/>
    </source>
</evidence>
<protein>
    <submittedName>
        <fullName evidence="20">TonB-dependent siderophore receptor</fullName>
    </submittedName>
</protein>
<dbReference type="InterPro" id="IPR037066">
    <property type="entry name" value="Plug_dom_sf"/>
</dbReference>
<evidence type="ECO:0000256" key="2">
    <source>
        <dbReference type="ARBA" id="ARBA00009810"/>
    </source>
</evidence>
<keyword evidence="3 14" id="KW-0813">Transport</keyword>
<dbReference type="InterPro" id="IPR010105">
    <property type="entry name" value="TonB_sidphr_rcpt"/>
</dbReference>
<dbReference type="CDD" id="cd01347">
    <property type="entry name" value="ligand_gated_channel"/>
    <property type="match status" value="1"/>
</dbReference>
<keyword evidence="12 20" id="KW-0675">Receptor</keyword>
<evidence type="ECO:0000259" key="19">
    <source>
        <dbReference type="Pfam" id="PF07715"/>
    </source>
</evidence>
<accession>A0A2M8HAW5</accession>
<feature type="chain" id="PRO_5014902521" evidence="17">
    <location>
        <begin position="42"/>
        <end position="710"/>
    </location>
</feature>
<feature type="domain" description="TonB-dependent receptor plug" evidence="19">
    <location>
        <begin position="70"/>
        <end position="169"/>
    </location>
</feature>
<dbReference type="InterPro" id="IPR039426">
    <property type="entry name" value="TonB-dep_rcpt-like"/>
</dbReference>
<evidence type="ECO:0000256" key="4">
    <source>
        <dbReference type="ARBA" id="ARBA00022452"/>
    </source>
</evidence>
<name>A0A2M8HAW5_9GAMM</name>
<dbReference type="InterPro" id="IPR010916">
    <property type="entry name" value="TonB_box_CS"/>
</dbReference>
<dbReference type="EMBL" id="PGCP01000011">
    <property type="protein sequence ID" value="PJC93708.1"/>
    <property type="molecule type" value="Genomic_DNA"/>
</dbReference>
<evidence type="ECO:0000256" key="12">
    <source>
        <dbReference type="ARBA" id="ARBA00023170"/>
    </source>
</evidence>
<keyword evidence="10 15" id="KW-0798">TonB box</keyword>
<comment type="similarity">
    <text evidence="2 14 16">Belongs to the TonB-dependent receptor family.</text>
</comment>
<dbReference type="GO" id="GO:0015344">
    <property type="term" value="F:siderophore uptake transmembrane transporter activity"/>
    <property type="evidence" value="ECO:0007669"/>
    <property type="project" value="TreeGrafter"/>
</dbReference>
<evidence type="ECO:0000256" key="14">
    <source>
        <dbReference type="PROSITE-ProRule" id="PRU01360"/>
    </source>
</evidence>
<keyword evidence="13 14" id="KW-0998">Cell outer membrane</keyword>
<dbReference type="AlphaFoldDB" id="A0A2M8HAW5"/>
<dbReference type="PROSITE" id="PS00430">
    <property type="entry name" value="TONB_DEPENDENT_REC_1"/>
    <property type="match status" value="1"/>
</dbReference>
<evidence type="ECO:0000313" key="20">
    <source>
        <dbReference type="EMBL" id="PJC93708.1"/>
    </source>
</evidence>
<evidence type="ECO:0000313" key="21">
    <source>
        <dbReference type="Proteomes" id="UP000232060"/>
    </source>
</evidence>
<dbReference type="PANTHER" id="PTHR32552:SF68">
    <property type="entry name" value="FERRICHROME OUTER MEMBRANE TRANSPORTER_PHAGE RECEPTOR"/>
    <property type="match status" value="1"/>
</dbReference>
<evidence type="ECO:0000256" key="10">
    <source>
        <dbReference type="ARBA" id="ARBA00023077"/>
    </source>
</evidence>
<dbReference type="Pfam" id="PF07715">
    <property type="entry name" value="Plug"/>
    <property type="match status" value="1"/>
</dbReference>
<dbReference type="Gene3D" id="2.170.130.10">
    <property type="entry name" value="TonB-dependent receptor, plug domain"/>
    <property type="match status" value="1"/>
</dbReference>
<comment type="caution">
    <text evidence="20">The sequence shown here is derived from an EMBL/GenBank/DDBJ whole genome shotgun (WGS) entry which is preliminary data.</text>
</comment>
<reference evidence="20 21" key="1">
    <citation type="submission" date="2017-11" db="EMBL/GenBank/DDBJ databases">
        <title>Draft genome sequence of environmental isolate Aeromonas lusitania sp. nov. MDC 2473.</title>
        <authorList>
            <person name="Colston S.M."/>
            <person name="Navarro A."/>
            <person name="Martinez-Murcia A.J."/>
            <person name="Graf J."/>
        </authorList>
    </citation>
    <scope>NUCLEOTIDE SEQUENCE [LARGE SCALE GENOMIC DNA]</scope>
    <source>
        <strain evidence="20 21">MDC 2473</strain>
    </source>
</reference>
<proteinExistence type="inferred from homology"/>
<keyword evidence="4 14" id="KW-1134">Transmembrane beta strand</keyword>
<evidence type="ECO:0000256" key="5">
    <source>
        <dbReference type="ARBA" id="ARBA00022496"/>
    </source>
</evidence>
<dbReference type="GO" id="GO:0009279">
    <property type="term" value="C:cell outer membrane"/>
    <property type="evidence" value="ECO:0007669"/>
    <property type="project" value="UniProtKB-SubCell"/>
</dbReference>
<evidence type="ECO:0000256" key="1">
    <source>
        <dbReference type="ARBA" id="ARBA00004571"/>
    </source>
</evidence>
<dbReference type="SUPFAM" id="SSF56935">
    <property type="entry name" value="Porins"/>
    <property type="match status" value="1"/>
</dbReference>
<dbReference type="Gene3D" id="2.40.170.20">
    <property type="entry name" value="TonB-dependent receptor, beta-barrel domain"/>
    <property type="match status" value="1"/>
</dbReference>
<keyword evidence="9" id="KW-0406">Ion transport</keyword>
<dbReference type="GO" id="GO:0015891">
    <property type="term" value="P:siderophore transport"/>
    <property type="evidence" value="ECO:0007669"/>
    <property type="project" value="InterPro"/>
</dbReference>
<dbReference type="InterPro" id="IPR036942">
    <property type="entry name" value="Beta-barrel_TonB_sf"/>
</dbReference>
<evidence type="ECO:0000256" key="16">
    <source>
        <dbReference type="RuleBase" id="RU003357"/>
    </source>
</evidence>
<sequence>MIFETLNMIAQKNTPNAVMQKRVAQRLLPLSCLLASLPVLAAEQTEKELPKASETMVVTGTAMKVEVPMAETPRAVSVVNREEMDQHAVQQLDESLRYRSGVLAGLYGSDNNTDWFKVRGFDAAQYLDGNRLFSTGYYVWTPEPFGLESVEVLKGPASILYGEAPPGGVINSISKRPTATPQGLVNLQLGSRDLRQVGVDFSDDLTDNSRYRMVALYKERDGVLDGTYNERAYLAPSVTLDISDRTSLTLLASFLHDEGVPTNGFFPVYGTLNTEGGQIDPSTNLSQPGYDRNRNTQISAGYELAHQINNTWEFKQNVRFNYNDLLLRQTYIFPTYEGTTAYRGLVYRDGDTKSATMDNQLVGYWNTDRTEQTLLMGIDLQRHVNEGVEADNYGMGSIDTMHPDYSGFPGFDESTATYQKNTKGQSGLYAQHQIRWDDRWLLTAGGRFDYVETHNISEATSKNEKQYDDNLSLSGSLMYLADNGLSPYFAYAESFEVLPGIDPNTKNSYKPLEGKLYETGIKYAPSFLDGYINLALFDLEQTNSLVSTGSGQQTQAGKVTSQGVELEGSVQATEALRLTAAYTYTDAKTNDTGDGDRRASLIPRHQASFWGNYKVQQGPVSGLEVGTGVRYIGSSVGIGAVDANYNPIYGSAEVPAQTVWDAMIGYDFAKNWRAQINVTNLLDDTYVASCDYYCYYGEPRSIVGTVNYRW</sequence>
<evidence type="ECO:0000256" key="6">
    <source>
        <dbReference type="ARBA" id="ARBA00022692"/>
    </source>
</evidence>
<evidence type="ECO:0000256" key="9">
    <source>
        <dbReference type="ARBA" id="ARBA00023065"/>
    </source>
</evidence>
<evidence type="ECO:0000256" key="13">
    <source>
        <dbReference type="ARBA" id="ARBA00023237"/>
    </source>
</evidence>
<gene>
    <name evidence="20" type="ORF">CUC44_08090</name>
</gene>
<keyword evidence="21" id="KW-1185">Reference proteome</keyword>
<keyword evidence="11 14" id="KW-0472">Membrane</keyword>
<feature type="short sequence motif" description="TonB box" evidence="15">
    <location>
        <begin position="55"/>
        <end position="61"/>
    </location>
</feature>
<dbReference type="InterPro" id="IPR000531">
    <property type="entry name" value="Beta-barrel_TonB"/>
</dbReference>
<dbReference type="Pfam" id="PF00593">
    <property type="entry name" value="TonB_dep_Rec_b-barrel"/>
    <property type="match status" value="1"/>
</dbReference>